<dbReference type="Proteomes" id="UP000178758">
    <property type="component" value="Unassembled WGS sequence"/>
</dbReference>
<proteinExistence type="predicted"/>
<name>A0A1F5DEZ5_9BACT</name>
<dbReference type="SUPFAM" id="SSF53474">
    <property type="entry name" value="alpha/beta-Hydrolases"/>
    <property type="match status" value="1"/>
</dbReference>
<evidence type="ECO:0000313" key="2">
    <source>
        <dbReference type="EMBL" id="OGD53779.1"/>
    </source>
</evidence>
<dbReference type="InterPro" id="IPR000073">
    <property type="entry name" value="AB_hydrolase_1"/>
</dbReference>
<dbReference type="Pfam" id="PF00561">
    <property type="entry name" value="Abhydrolase_1"/>
    <property type="match status" value="1"/>
</dbReference>
<organism evidence="2 3">
    <name type="scientific">Candidatus Beckwithbacteria bacterium RBG_13_35_6</name>
    <dbReference type="NCBI Taxonomy" id="1797456"/>
    <lineage>
        <taxon>Bacteria</taxon>
        <taxon>Candidatus Beckwithiibacteriota</taxon>
    </lineage>
</organism>
<reference evidence="2 3" key="1">
    <citation type="journal article" date="2016" name="Nat. Commun.">
        <title>Thousands of microbial genomes shed light on interconnected biogeochemical processes in an aquifer system.</title>
        <authorList>
            <person name="Anantharaman K."/>
            <person name="Brown C.T."/>
            <person name="Hug L.A."/>
            <person name="Sharon I."/>
            <person name="Castelle C.J."/>
            <person name="Probst A.J."/>
            <person name="Thomas B.C."/>
            <person name="Singh A."/>
            <person name="Wilkins M.J."/>
            <person name="Karaoz U."/>
            <person name="Brodie E.L."/>
            <person name="Williams K.H."/>
            <person name="Hubbard S.S."/>
            <person name="Banfield J.F."/>
        </authorList>
    </citation>
    <scope>NUCLEOTIDE SEQUENCE [LARGE SCALE GENOMIC DNA]</scope>
</reference>
<evidence type="ECO:0000313" key="3">
    <source>
        <dbReference type="Proteomes" id="UP000178758"/>
    </source>
</evidence>
<evidence type="ECO:0000259" key="1">
    <source>
        <dbReference type="Pfam" id="PF00561"/>
    </source>
</evidence>
<protein>
    <recommendedName>
        <fullName evidence="1">AB hydrolase-1 domain-containing protein</fullName>
    </recommendedName>
</protein>
<accession>A0A1F5DEZ5</accession>
<dbReference type="AlphaFoldDB" id="A0A1F5DEZ5"/>
<gene>
    <name evidence="2" type="ORF">A3J78_02525</name>
</gene>
<dbReference type="EMBL" id="MEZJ01000025">
    <property type="protein sequence ID" value="OGD53779.1"/>
    <property type="molecule type" value="Genomic_DNA"/>
</dbReference>
<dbReference type="InterPro" id="IPR029058">
    <property type="entry name" value="AB_hydrolase_fold"/>
</dbReference>
<sequence>MVENETSSVLSRKSYIIDSSVGKFPVIEVSLTQPKADIPVVIAPGWSEPPDVFDSLQSVMAERGRRSFSFDHPRLGGKVEPRLGYSTPELRKALALLDLVEHTGSDKVDIVAHSEGAVYAVIAASLKPEKFRNMILVGPGGMIGKDTLTALLGRFTKKVARNLLQGIKDPSTTKTIIHAHIGAGKYIATNPVRALSEAVAISKSNIGEMLPQLRSRGVGIVIIHHAGDEAFPMQRIQQVAQPKQMDGILAVTGLHDDLYIHPEKYAAAAEEMLSVLERKQSYHTTNSSELNELA</sequence>
<comment type="caution">
    <text evidence="2">The sequence shown here is derived from an EMBL/GenBank/DDBJ whole genome shotgun (WGS) entry which is preliminary data.</text>
</comment>
<dbReference type="Gene3D" id="3.40.50.1820">
    <property type="entry name" value="alpha/beta hydrolase"/>
    <property type="match status" value="1"/>
</dbReference>
<feature type="domain" description="AB hydrolase-1" evidence="1">
    <location>
        <begin position="39"/>
        <end position="147"/>
    </location>
</feature>